<dbReference type="InterPro" id="IPR012971">
    <property type="entry name" value="NOG2_N_dom"/>
</dbReference>
<dbReference type="Gene3D" id="1.10.1580.10">
    <property type="match status" value="1"/>
</dbReference>
<feature type="region of interest" description="Disordered" evidence="8">
    <location>
        <begin position="1817"/>
        <end position="1931"/>
    </location>
</feature>
<dbReference type="InterPro" id="IPR050755">
    <property type="entry name" value="TRAFAC_YlqF/YawG_RiboMat"/>
</dbReference>
<dbReference type="InterPro" id="IPR024929">
    <property type="entry name" value="GNL2_CP_dom"/>
</dbReference>
<accession>A0AA39D0Q7</accession>
<dbReference type="InterPro" id="IPR006073">
    <property type="entry name" value="GTP-bd"/>
</dbReference>
<dbReference type="Pfam" id="PF08153">
    <property type="entry name" value="NGP1NT"/>
    <property type="match status" value="1"/>
</dbReference>
<evidence type="ECO:0000256" key="6">
    <source>
        <dbReference type="ARBA" id="ARBA00023242"/>
    </source>
</evidence>
<dbReference type="PANTHER" id="PTHR11089:SF9">
    <property type="entry name" value="NUCLEOLAR GTP-BINDING PROTEIN 2"/>
    <property type="match status" value="1"/>
</dbReference>
<evidence type="ECO:0000256" key="8">
    <source>
        <dbReference type="SAM" id="MobiDB-lite"/>
    </source>
</evidence>
<feature type="compositionally biased region" description="Acidic residues" evidence="8">
    <location>
        <begin position="1864"/>
        <end position="1931"/>
    </location>
</feature>
<evidence type="ECO:0000256" key="2">
    <source>
        <dbReference type="ARBA" id="ARBA00004604"/>
    </source>
</evidence>
<keyword evidence="6 7" id="KW-0539">Nucleus</keyword>
<reference evidence="10" key="1">
    <citation type="submission" date="2022-10" db="EMBL/GenBank/DDBJ databases">
        <title>Culturing micro-colonial fungi from biological soil crusts in the Mojave desert and describing Neophaeococcomyces mojavensis, and introducing the new genera and species Taxawa tesnikishii.</title>
        <authorList>
            <person name="Kurbessoian T."/>
            <person name="Stajich J.E."/>
        </authorList>
    </citation>
    <scope>NUCLEOTIDE SEQUENCE</scope>
    <source>
        <strain evidence="10">TK_35</strain>
    </source>
</reference>
<keyword evidence="5 7" id="KW-0342">GTP-binding</keyword>
<comment type="subcellular location">
    <subcellularLocation>
        <location evidence="2 7">Nucleus</location>
        <location evidence="2 7">Nucleolus</location>
    </subcellularLocation>
</comment>
<dbReference type="SUPFAM" id="SSF52540">
    <property type="entry name" value="P-loop containing nucleoside triphosphate hydrolases"/>
    <property type="match status" value="1"/>
</dbReference>
<dbReference type="GO" id="GO:0005730">
    <property type="term" value="C:nucleolus"/>
    <property type="evidence" value="ECO:0007669"/>
    <property type="project" value="UniProtKB-SubCell"/>
</dbReference>
<dbReference type="InterPro" id="IPR023179">
    <property type="entry name" value="GTP-bd_ortho_bundle_sf"/>
</dbReference>
<evidence type="ECO:0000256" key="4">
    <source>
        <dbReference type="ARBA" id="ARBA00022741"/>
    </source>
</evidence>
<sequence>MADASTPPPPPPPPSPTTWGAFSSLYSNLSAAEVCHLEKAIELRYLGRYDDAEIIYANELPPARQNPVIAIELATIHERTGDEPCRAQIFRETLDAIEQGEITPPEDVHRYLRILLASSHLYVLGQLRLGFEEARGLRTWLLDVEPHTYTDTMLSPLTIGWAQVASVCEYHQIIRQTRKASNWCGPEDGDLPHTGGKEALASLQHLRKLLVAQGRINLAGMVAVQESKTANGMDACSPYRELLDAKQVTDVNDDRPLFYKNLTHQLFLSEAMFAAGMSHHGHALFQAACDEMTASEAIYGQPNRFWILADYTRAEIFPAKPGLQRVSQYHDLAMLAESRREKAIQRWGLMQAYQASEKLVESEESRKDTEGASRIRQASLHQYLHFEMTVTRSPYFSAACLGTVGMHMNSNDQAAEWLEYHRDFWNTWPEFDIPLLGRRLFDEASRASRATGDFESAGLYDQQRDQFLKHCSFIVSSSDTRQDDVFVEDAPDDHFSEWMQIPPGMNHDSPLGERFEWISAKLILRWISNDLTANCITMQDIRSILAISHESIEEMEFEDRPLAFISSIAPHELRSRIFGRNGVPTRQEEWGKWFENVETWLQRKGRPPSNLHRHHLLEQIMEARVLGYQRWAVSLPHSGPVAAESILNQLQMADKRLRLYETIDPSLVNLHKIQACKSWKASALMLLANDPELRERGLGTIESLREASLMFEELVSQSRTPGRLRYLYRHLGSLGRCAWMRYFWYKDATPELGMPYWEEADDVFRRLLSGSAYLADFQCFFAKNLLQEELDHAQVFSNGLKVSLVSWLTFLQTKAEEIRTDRLAVVALPRYQELVRNFVKWSQRAKARCLTDVLGLGAQFPRSMMQEIEASPAAMGLVEEMRALEAQLGSAHLSEKIKIRADLRKLQESMRQEETLVPFLDVLEGVTVRHEELQQMCQGLDESVIFLDWLHISWYDNWDIGCALYENGIFVDFIYCNKLKLRDIKTWVQSYLEPDPRIFDMEEDLKFCPLNSVSARKQLKILEPLAAVFEVIPADWLVVICPTYDLCRIPFHAIEFKGRPLIERNPIIYCQSLTILRLCQLSRNSMLEDMATEDFRPVAFNPLGEDVDTSKTVADLATRLGTVTEDLNQYSKEDFVRLLSEASLIHFHGHVRFDHDDPLKHHLELKPVPHDENQCLGPADILTAQEIFGIKLRKGAHITTISCKSARTAVTNNHELLGLAAALHYAGASSIVSALWNIHRNDGRRFSRAFYDALIREMQVPSPSKPYINLARIMQKAVLAVRRDPDGRIQAPYRWAGLVLHGAWLYPRIPDLELETRSNPDLDPHPLSQSDRRGTWPDKEPIDMGARKKEAARRERQGTSTDGMANVKVKGENFYRNAKKLRTLNMLKDGKAQRNAEGKITKAASYQSREIPKARVEPNRKWFGNTRVISQGALDSFRQAVAERAADPYQVLLKTNKLPMSLIRDNENTKNGVKQHQAKIAVESAPFSDTFGPKSQRKRVKLSASSVADLADESVKMHDNYLEKLEENKLLSGKTAEEMQGQDDGELTTAREPIFSKGQSKRIWNELFKVIDSSDVVIHVLDARDPEGTRCRSVEKYIREEAPHKHLIFVLNKCDLVPTKIAAQWVRMLSKEYPTLAFHASMTNSFGKGSLITLLRQFSVLHASRKQISVGFIGYPNTGKSSIINTLRKKRVCTVAPIPGETKVWQYITLMKRIYLIDCPGVVPPSQGDTEEDILLRGVVRVENVEHPAQYVEAVLRRAQTRHIERTYEIKASDWNDDPMEFLAILARKGGRLLKGGEPDVDGVAKMVLNDFLRGKIPWFTPPPRSGEAAQSSTADDSAEVVEGREGRLGEMPGKRKVDVSGVDQDDEEEADDDDQESQAEDASDSAESGDDDDDEESGSSDKEVDDFEQFDDDDDATSNDTNEDDGGTRV</sequence>
<evidence type="ECO:0000259" key="9">
    <source>
        <dbReference type="PROSITE" id="PS51721"/>
    </source>
</evidence>
<dbReference type="Proteomes" id="UP001172681">
    <property type="component" value="Unassembled WGS sequence"/>
</dbReference>
<dbReference type="InterPro" id="IPR024983">
    <property type="entry name" value="CHAT_dom"/>
</dbReference>
<dbReference type="InterPro" id="IPR030378">
    <property type="entry name" value="G_CP_dom"/>
</dbReference>
<dbReference type="FunFam" id="3.40.50.300:FF:000559">
    <property type="entry name" value="Nuclear/nucleolar GTPase 2"/>
    <property type="match status" value="1"/>
</dbReference>
<feature type="compositionally biased region" description="Basic and acidic residues" evidence="8">
    <location>
        <begin position="1842"/>
        <end position="1859"/>
    </location>
</feature>
<dbReference type="Pfam" id="PF01926">
    <property type="entry name" value="MMR_HSR1"/>
    <property type="match status" value="1"/>
</dbReference>
<evidence type="ECO:0000256" key="1">
    <source>
        <dbReference type="ARBA" id="ARBA00003892"/>
    </source>
</evidence>
<name>A0AA39D0Q7_9EURO</name>
<gene>
    <name evidence="10" type="primary">NOG2</name>
    <name evidence="10" type="ORF">H2204_003414</name>
</gene>
<dbReference type="EMBL" id="JAPDRN010000015">
    <property type="protein sequence ID" value="KAJ9640189.1"/>
    <property type="molecule type" value="Genomic_DNA"/>
</dbReference>
<evidence type="ECO:0000256" key="7">
    <source>
        <dbReference type="RuleBase" id="RU364023"/>
    </source>
</evidence>
<dbReference type="InterPro" id="IPR027417">
    <property type="entry name" value="P-loop_NTPase"/>
</dbReference>
<proteinExistence type="inferred from homology"/>
<feature type="domain" description="CP-type G" evidence="9">
    <location>
        <begin position="1564"/>
        <end position="1725"/>
    </location>
</feature>
<dbReference type="CDD" id="cd01858">
    <property type="entry name" value="NGP_1"/>
    <property type="match status" value="1"/>
</dbReference>
<dbReference type="GO" id="GO:0005525">
    <property type="term" value="F:GTP binding"/>
    <property type="evidence" value="ECO:0007669"/>
    <property type="project" value="UniProtKB-KW"/>
</dbReference>
<dbReference type="PANTHER" id="PTHR11089">
    <property type="entry name" value="GTP-BINDING PROTEIN-RELATED"/>
    <property type="match status" value="1"/>
</dbReference>
<dbReference type="PRINTS" id="PR00326">
    <property type="entry name" value="GTP1OBG"/>
</dbReference>
<protein>
    <recommendedName>
        <fullName evidence="3 7">Nucleolar GTP-binding protein 2</fullName>
    </recommendedName>
</protein>
<dbReference type="PROSITE" id="PS51721">
    <property type="entry name" value="G_CP"/>
    <property type="match status" value="1"/>
</dbReference>
<comment type="caution">
    <text evidence="10">The sequence shown here is derived from an EMBL/GenBank/DDBJ whole genome shotgun (WGS) entry which is preliminary data.</text>
</comment>
<evidence type="ECO:0000313" key="10">
    <source>
        <dbReference type="EMBL" id="KAJ9640189.1"/>
    </source>
</evidence>
<comment type="similarity">
    <text evidence="7">Belongs to the TRAFAC class YlqF/YawG GTPase family. NOG2 subfamily.</text>
</comment>
<feature type="region of interest" description="Disordered" evidence="8">
    <location>
        <begin position="1317"/>
        <end position="1362"/>
    </location>
</feature>
<organism evidence="10 11">
    <name type="scientific">Knufia peltigerae</name>
    <dbReference type="NCBI Taxonomy" id="1002370"/>
    <lineage>
        <taxon>Eukaryota</taxon>
        <taxon>Fungi</taxon>
        <taxon>Dikarya</taxon>
        <taxon>Ascomycota</taxon>
        <taxon>Pezizomycotina</taxon>
        <taxon>Eurotiomycetes</taxon>
        <taxon>Chaetothyriomycetidae</taxon>
        <taxon>Chaetothyriales</taxon>
        <taxon>Trichomeriaceae</taxon>
        <taxon>Knufia</taxon>
    </lineage>
</organism>
<comment type="function">
    <text evidence="1 7">GTPase that associates with pre-60S ribosomal subunits in the nucleolus and is required for their nuclear export and maturation.</text>
</comment>
<evidence type="ECO:0000256" key="3">
    <source>
        <dbReference type="ARBA" id="ARBA00022127"/>
    </source>
</evidence>
<feature type="compositionally biased region" description="Basic and acidic residues" evidence="8">
    <location>
        <begin position="1317"/>
        <end position="1357"/>
    </location>
</feature>
<dbReference type="Gene3D" id="3.40.50.300">
    <property type="entry name" value="P-loop containing nucleotide triphosphate hydrolases"/>
    <property type="match status" value="1"/>
</dbReference>
<dbReference type="Pfam" id="PF12770">
    <property type="entry name" value="CHAT"/>
    <property type="match status" value="1"/>
</dbReference>
<evidence type="ECO:0000313" key="11">
    <source>
        <dbReference type="Proteomes" id="UP001172681"/>
    </source>
</evidence>
<keyword evidence="4 7" id="KW-0547">Nucleotide-binding</keyword>
<evidence type="ECO:0000256" key="5">
    <source>
        <dbReference type="ARBA" id="ARBA00023134"/>
    </source>
</evidence>
<keyword evidence="11" id="KW-1185">Reference proteome</keyword>